<feature type="compositionally biased region" description="Pro residues" evidence="1">
    <location>
        <begin position="734"/>
        <end position="744"/>
    </location>
</feature>
<feature type="region of interest" description="Disordered" evidence="1">
    <location>
        <begin position="82"/>
        <end position="121"/>
    </location>
</feature>
<feature type="compositionally biased region" description="Basic and acidic residues" evidence="1">
    <location>
        <begin position="577"/>
        <end position="592"/>
    </location>
</feature>
<feature type="compositionally biased region" description="Low complexity" evidence="1">
    <location>
        <begin position="207"/>
        <end position="226"/>
    </location>
</feature>
<feature type="compositionally biased region" description="Basic and acidic residues" evidence="1">
    <location>
        <begin position="931"/>
        <end position="956"/>
    </location>
</feature>
<feature type="compositionally biased region" description="Basic and acidic residues" evidence="1">
    <location>
        <begin position="496"/>
        <end position="511"/>
    </location>
</feature>
<accession>G4TBN0</accession>
<feature type="compositionally biased region" description="Basic residues" evidence="1">
    <location>
        <begin position="16"/>
        <end position="26"/>
    </location>
</feature>
<sequence length="977" mass="109470">MAPSAPTPGKSVASRRTSHLTRHKTPIRREDTAETSFAAWWNVDALVEANNNLTPFRKQKYDALKWVNADLLLEEDGAEFMADDPFATPAPRPPSARKQSSVKRRRSSTVHGALKMSARRASIVKQRDLTLADLTPRSRRISAAHTNRPYLREASFSRSKTLVSSPNTPPFAGPFEQLTPIVEGPSRQAAESPRIRKPRPSSIKVVASPARPRPSTTTTPAPATPSKTLQRENGTPSATPRSRPRQYRVLPQDEEPKTRQESRRNSAVPPQAAPEESEDEELHRSIPGAFDYKPAHASFTEMLPNRVLDGLNNALDVKVVKPQATQRSKKEKMAALSTMIPRRGESSKTRPDAVKYSRKAHPSFDVPAIKPSEALPQPSRQPEQRQAPTVPRIPIFSRKPVSKPKTKTTYEVEVESLSLPHEEPPIFESVPKQRSSAILAPQGDEPKVDPAPLEPQILKPSPIIFEAAARSQLLEYANAGPVVSIHRMPEPLEDIFSRPKRLGDGGGKDTDPQSPELGEEAAPTTGIFTKSVSRNDALLLDNDPAPQVFRPLRAAVQPKPTKTMHVKASPKVVSKKRALDNSPSKREADTRSLKRKRLAVGMEASKIAADRSKAPEPMKMRQINVIQAPQDVKIKPRRHEQEVPVEQPPSRPKIFKVEATQRQPVVERKAPAPLLAQPIEGQDVFGSVLENSVEIGSISRLRREPVEIFESAEPRRPKEEVVVEQLPRQRSPSPLRPVPSPEPPSMHHVIPSHEAPKPTEVKQEVPDAGRLRHRRDYFQEDDFCTLTVPRSPKFILGRQRHEEEKAEKERERWSNLARRQKERNKRENTRAMPPVAARLLATLAGLQTGLEQRSQSKPLPSKEFTFVSDLRLSLETEQEHKQRFEAKRSLWEQRVLEASNSSVESTQHRAIIKSAPSERNQQPVQRAPGRSTDDYSRVPNEAKRTGSRAHSERGRAIDLLVPKQTRPIATRHDRLAF</sequence>
<feature type="region of interest" description="Disordered" evidence="1">
    <location>
        <begin position="1"/>
        <end position="31"/>
    </location>
</feature>
<dbReference type="InParanoid" id="G4TBN0"/>
<reference evidence="2 3" key="1">
    <citation type="journal article" date="2011" name="PLoS Pathog.">
        <title>Endophytic Life Strategies Decoded by Genome and Transcriptome Analyses of the Mutualistic Root Symbiont Piriformospora indica.</title>
        <authorList>
            <person name="Zuccaro A."/>
            <person name="Lahrmann U."/>
            <person name="Guldener U."/>
            <person name="Langen G."/>
            <person name="Pfiffi S."/>
            <person name="Biedenkopf D."/>
            <person name="Wong P."/>
            <person name="Samans B."/>
            <person name="Grimm C."/>
            <person name="Basiewicz M."/>
            <person name="Murat C."/>
            <person name="Martin F."/>
            <person name="Kogel K.H."/>
        </authorList>
    </citation>
    <scope>NUCLEOTIDE SEQUENCE [LARGE SCALE GENOMIC DNA]</scope>
    <source>
        <strain evidence="2 3">DSM 11827</strain>
    </source>
</reference>
<feature type="region of interest" description="Disordered" evidence="1">
    <location>
        <begin position="554"/>
        <end position="621"/>
    </location>
</feature>
<dbReference type="OrthoDB" id="3263684at2759"/>
<comment type="caution">
    <text evidence="2">The sequence shown here is derived from an EMBL/GenBank/DDBJ whole genome shotgun (WGS) entry which is preliminary data.</text>
</comment>
<feature type="compositionally biased region" description="Basic and acidic residues" evidence="1">
    <location>
        <begin position="710"/>
        <end position="721"/>
    </location>
</feature>
<feature type="compositionally biased region" description="Basic and acidic residues" evidence="1">
    <location>
        <begin position="801"/>
        <end position="813"/>
    </location>
</feature>
<evidence type="ECO:0000313" key="2">
    <source>
        <dbReference type="EMBL" id="CCA68709.1"/>
    </source>
</evidence>
<feature type="compositionally biased region" description="Basic and acidic residues" evidence="1">
    <location>
        <begin position="254"/>
        <end position="264"/>
    </location>
</feature>
<dbReference type="Proteomes" id="UP000007148">
    <property type="component" value="Unassembled WGS sequence"/>
</dbReference>
<evidence type="ECO:0000256" key="1">
    <source>
        <dbReference type="SAM" id="MobiDB-lite"/>
    </source>
</evidence>
<gene>
    <name evidence="2" type="ORF">PIIN_02573</name>
</gene>
<dbReference type="EMBL" id="CAFZ01000038">
    <property type="protein sequence ID" value="CCA68709.1"/>
    <property type="molecule type" value="Genomic_DNA"/>
</dbReference>
<feature type="region of interest" description="Disordered" evidence="1">
    <location>
        <begin position="801"/>
        <end position="829"/>
    </location>
</feature>
<feature type="region of interest" description="Disordered" evidence="1">
    <location>
        <begin position="710"/>
        <end position="767"/>
    </location>
</feature>
<evidence type="ECO:0000313" key="3">
    <source>
        <dbReference type="Proteomes" id="UP000007148"/>
    </source>
</evidence>
<dbReference type="OMA" id="ANTMDRI"/>
<feature type="region of interest" description="Disordered" evidence="1">
    <location>
        <begin position="322"/>
        <end position="407"/>
    </location>
</feature>
<feature type="region of interest" description="Disordered" evidence="1">
    <location>
        <begin position="496"/>
        <end position="526"/>
    </location>
</feature>
<feature type="compositionally biased region" description="Polar residues" evidence="1">
    <location>
        <begin position="227"/>
        <end position="240"/>
    </location>
</feature>
<feature type="region of interest" description="Disordered" evidence="1">
    <location>
        <begin position="898"/>
        <end position="958"/>
    </location>
</feature>
<feature type="compositionally biased region" description="Basic and acidic residues" evidence="1">
    <location>
        <begin position="608"/>
        <end position="619"/>
    </location>
</feature>
<proteinExistence type="predicted"/>
<feature type="region of interest" description="Disordered" evidence="1">
    <location>
        <begin position="157"/>
        <end position="283"/>
    </location>
</feature>
<dbReference type="HOGENOM" id="CLU_304216_0_0_1"/>
<feature type="compositionally biased region" description="Polar residues" evidence="1">
    <location>
        <begin position="157"/>
        <end position="166"/>
    </location>
</feature>
<feature type="compositionally biased region" description="Polar residues" evidence="1">
    <location>
        <begin position="378"/>
        <end position="387"/>
    </location>
</feature>
<feature type="region of interest" description="Disordered" evidence="1">
    <location>
        <begin position="634"/>
        <end position="654"/>
    </location>
</feature>
<organism evidence="2 3">
    <name type="scientific">Serendipita indica (strain DSM 11827)</name>
    <name type="common">Root endophyte fungus</name>
    <name type="synonym">Piriformospora indica</name>
    <dbReference type="NCBI Taxonomy" id="1109443"/>
    <lineage>
        <taxon>Eukaryota</taxon>
        <taxon>Fungi</taxon>
        <taxon>Dikarya</taxon>
        <taxon>Basidiomycota</taxon>
        <taxon>Agaricomycotina</taxon>
        <taxon>Agaricomycetes</taxon>
        <taxon>Sebacinales</taxon>
        <taxon>Serendipitaceae</taxon>
        <taxon>Serendipita</taxon>
    </lineage>
</organism>
<feature type="compositionally biased region" description="Basic and acidic residues" evidence="1">
    <location>
        <begin position="754"/>
        <end position="767"/>
    </location>
</feature>
<protein>
    <submittedName>
        <fullName evidence="2">Uncharacterized protein</fullName>
    </submittedName>
</protein>
<keyword evidence="3" id="KW-1185">Reference proteome</keyword>
<feature type="compositionally biased region" description="Basic and acidic residues" evidence="1">
    <location>
        <begin position="342"/>
        <end position="355"/>
    </location>
</feature>
<name>G4TBN0_SERID</name>
<dbReference type="AlphaFoldDB" id="G4TBN0"/>